<dbReference type="PANTHER" id="PTHR35010">
    <property type="entry name" value="BLL4672 PROTEIN-RELATED"/>
    <property type="match status" value="1"/>
</dbReference>
<proteinExistence type="predicted"/>
<dbReference type="PANTHER" id="PTHR35010:SF2">
    <property type="entry name" value="BLL4672 PROTEIN"/>
    <property type="match status" value="1"/>
</dbReference>
<sequence length="262" mass="28927">MEEPAATRRNLGEFLRSRRARLTPQSAGLRSGARRRVPGLRREELAQLAGISAEYYQRLEQGRVGRPSDEVLNALADALRLDEVEREHLRALTRPPRRGPRPPVETGPARPGLRRMLALMPEVPAMVINDRFDVLALNPAAERVFSPAGGWNLARFLFLAPAGREFYLEWEETAATTAGQLRLALGRDPEDGALAALVEELLGSSPEFRELWATGDVDLRGHGTKAFRHPTEGVLTFHYENFTLPASPGLRLITFAPAPSAG</sequence>
<dbReference type="InterPro" id="IPR041413">
    <property type="entry name" value="MLTR_LBD"/>
</dbReference>
<evidence type="ECO:0000313" key="3">
    <source>
        <dbReference type="EMBL" id="MDT0308434.1"/>
    </source>
</evidence>
<feature type="region of interest" description="Disordered" evidence="1">
    <location>
        <begin position="90"/>
        <end position="110"/>
    </location>
</feature>
<dbReference type="PROSITE" id="PS50943">
    <property type="entry name" value="HTH_CROC1"/>
    <property type="match status" value="1"/>
</dbReference>
<dbReference type="EMBL" id="JAVREN010000022">
    <property type="protein sequence ID" value="MDT0308434.1"/>
    <property type="molecule type" value="Genomic_DNA"/>
</dbReference>
<comment type="caution">
    <text evidence="3">The sequence shown here is derived from an EMBL/GenBank/DDBJ whole genome shotgun (WGS) entry which is preliminary data.</text>
</comment>
<dbReference type="InterPro" id="IPR010982">
    <property type="entry name" value="Lambda_DNA-bd_dom_sf"/>
</dbReference>
<organism evidence="3 4">
    <name type="scientific">Streptomyces boetiae</name>
    <dbReference type="NCBI Taxonomy" id="3075541"/>
    <lineage>
        <taxon>Bacteria</taxon>
        <taxon>Bacillati</taxon>
        <taxon>Actinomycetota</taxon>
        <taxon>Actinomycetes</taxon>
        <taxon>Kitasatosporales</taxon>
        <taxon>Streptomycetaceae</taxon>
        <taxon>Streptomyces</taxon>
    </lineage>
</organism>
<dbReference type="RefSeq" id="WP_311631385.1">
    <property type="nucleotide sequence ID" value="NZ_JAVREN010000022.1"/>
</dbReference>
<dbReference type="Proteomes" id="UP001183388">
    <property type="component" value="Unassembled WGS sequence"/>
</dbReference>
<evidence type="ECO:0000256" key="1">
    <source>
        <dbReference type="SAM" id="MobiDB-lite"/>
    </source>
</evidence>
<evidence type="ECO:0000313" key="4">
    <source>
        <dbReference type="Proteomes" id="UP001183388"/>
    </source>
</evidence>
<gene>
    <name evidence="3" type="ORF">RM780_15905</name>
</gene>
<keyword evidence="4" id="KW-1185">Reference proteome</keyword>
<evidence type="ECO:0000259" key="2">
    <source>
        <dbReference type="PROSITE" id="PS50943"/>
    </source>
</evidence>
<dbReference type="SMART" id="SM00530">
    <property type="entry name" value="HTH_XRE"/>
    <property type="match status" value="1"/>
</dbReference>
<protein>
    <submittedName>
        <fullName evidence="3">Helix-turn-helix transcriptional regulator</fullName>
    </submittedName>
</protein>
<dbReference type="SUPFAM" id="SSF47413">
    <property type="entry name" value="lambda repressor-like DNA-binding domains"/>
    <property type="match status" value="1"/>
</dbReference>
<name>A0ABU2LA28_9ACTN</name>
<dbReference type="CDD" id="cd00093">
    <property type="entry name" value="HTH_XRE"/>
    <property type="match status" value="1"/>
</dbReference>
<dbReference type="InterPro" id="IPR001387">
    <property type="entry name" value="Cro/C1-type_HTH"/>
</dbReference>
<dbReference type="Pfam" id="PF17765">
    <property type="entry name" value="MLTR_LBD"/>
    <property type="match status" value="1"/>
</dbReference>
<dbReference type="Gene3D" id="3.30.450.180">
    <property type="match status" value="1"/>
</dbReference>
<reference evidence="4" key="1">
    <citation type="submission" date="2023-07" db="EMBL/GenBank/DDBJ databases">
        <title>30 novel species of actinomycetes from the DSMZ collection.</title>
        <authorList>
            <person name="Nouioui I."/>
        </authorList>
    </citation>
    <scope>NUCLEOTIDE SEQUENCE [LARGE SCALE GENOMIC DNA]</scope>
    <source>
        <strain evidence="4">DSM 44917</strain>
    </source>
</reference>
<accession>A0ABU2LA28</accession>
<dbReference type="Gene3D" id="1.10.260.40">
    <property type="entry name" value="lambda repressor-like DNA-binding domains"/>
    <property type="match status" value="1"/>
</dbReference>
<feature type="domain" description="HTH cro/C1-type" evidence="2">
    <location>
        <begin position="39"/>
        <end position="86"/>
    </location>
</feature>
<dbReference type="Pfam" id="PF13560">
    <property type="entry name" value="HTH_31"/>
    <property type="match status" value="1"/>
</dbReference>